<dbReference type="EMBL" id="BQKE01000003">
    <property type="protein sequence ID" value="GJM63810.1"/>
    <property type="molecule type" value="Genomic_DNA"/>
</dbReference>
<keyword evidence="3" id="KW-0732">Signal</keyword>
<dbReference type="Pfam" id="PF01103">
    <property type="entry name" value="Omp85"/>
    <property type="match status" value="1"/>
</dbReference>
<evidence type="ECO:0000256" key="1">
    <source>
        <dbReference type="ARBA" id="ARBA00004370"/>
    </source>
</evidence>
<dbReference type="RefSeq" id="WP_338238923.1">
    <property type="nucleotide sequence ID" value="NZ_BQKE01000003.1"/>
</dbReference>
<dbReference type="InterPro" id="IPR000184">
    <property type="entry name" value="Bac_surfAg_D15"/>
</dbReference>
<feature type="domain" description="Bacterial surface antigen (D15)" evidence="4">
    <location>
        <begin position="158"/>
        <end position="396"/>
    </location>
</feature>
<proteinExistence type="predicted"/>
<evidence type="ECO:0000256" key="3">
    <source>
        <dbReference type="SAM" id="SignalP"/>
    </source>
</evidence>
<evidence type="ECO:0000259" key="4">
    <source>
        <dbReference type="Pfam" id="PF01103"/>
    </source>
</evidence>
<accession>A0AAN4W3E1</accession>
<feature type="signal peptide" evidence="3">
    <location>
        <begin position="1"/>
        <end position="21"/>
    </location>
</feature>
<sequence length="396" mass="45063">MKKKYSVLLLLALFTALQVTGQTKKEEKQRKQEVVLDENGKQIFDDVKERSKIKYNFVPMPFYDPTSKWGISLINMFNYYPDKNDLVSPPSSTVFAISGTTNKSLMGGFKQSLYLKEDLWRINAMAFYGQINSTMLLLEDPQEVGSPVVSVDPATGIFSANLMVERRVFSRVYVGVGYLFNGRKVEGSNEEERAILQRNGFSEDWVSAHGLRYSVTFDSRDNIYYPYAGLYFKTNIDQMMGENATNIYTADYRQFFTLGDNVSNVLAVHGFGRFVSESASRNYWSSYGRSGPAVQRGYEQGKYMDRNLITAEAEFRKETPWMNHKLGFVGALSMGKVFGSNNGSGQSYNFQDAEWLPAIALGVRYRLLPYERMNLKFDYAQGKDGAVFYFGISEAF</sequence>
<dbReference type="AlphaFoldDB" id="A0AAN4W3E1"/>
<protein>
    <submittedName>
        <fullName evidence="5">Membrane protein</fullName>
    </submittedName>
</protein>
<organism evidence="5 6">
    <name type="scientific">Persicobacter diffluens</name>
    <dbReference type="NCBI Taxonomy" id="981"/>
    <lineage>
        <taxon>Bacteria</taxon>
        <taxon>Pseudomonadati</taxon>
        <taxon>Bacteroidota</taxon>
        <taxon>Cytophagia</taxon>
        <taxon>Cytophagales</taxon>
        <taxon>Persicobacteraceae</taxon>
        <taxon>Persicobacter</taxon>
    </lineage>
</organism>
<evidence type="ECO:0000313" key="6">
    <source>
        <dbReference type="Proteomes" id="UP001310022"/>
    </source>
</evidence>
<feature type="chain" id="PRO_5042930993" evidence="3">
    <location>
        <begin position="22"/>
        <end position="396"/>
    </location>
</feature>
<dbReference type="Proteomes" id="UP001310022">
    <property type="component" value="Unassembled WGS sequence"/>
</dbReference>
<dbReference type="GO" id="GO:0019867">
    <property type="term" value="C:outer membrane"/>
    <property type="evidence" value="ECO:0007669"/>
    <property type="project" value="InterPro"/>
</dbReference>
<comment type="subcellular location">
    <subcellularLocation>
        <location evidence="1">Membrane</location>
    </subcellularLocation>
</comment>
<keyword evidence="2" id="KW-0472">Membrane</keyword>
<evidence type="ECO:0000313" key="5">
    <source>
        <dbReference type="EMBL" id="GJM63810.1"/>
    </source>
</evidence>
<keyword evidence="6" id="KW-1185">Reference proteome</keyword>
<reference evidence="5 6" key="1">
    <citation type="submission" date="2021-12" db="EMBL/GenBank/DDBJ databases">
        <title>Genome sequencing of bacteria with rrn-lacking chromosome and rrn-plasmid.</title>
        <authorList>
            <person name="Anda M."/>
            <person name="Iwasaki W."/>
        </authorList>
    </citation>
    <scope>NUCLEOTIDE SEQUENCE [LARGE SCALE GENOMIC DNA]</scope>
    <source>
        <strain evidence="5 6">NBRC 15940</strain>
    </source>
</reference>
<comment type="caution">
    <text evidence="5">The sequence shown here is derived from an EMBL/GenBank/DDBJ whole genome shotgun (WGS) entry which is preliminary data.</text>
</comment>
<name>A0AAN4W3E1_9BACT</name>
<gene>
    <name evidence="5" type="ORF">PEDI_43620</name>
</gene>
<dbReference type="Gene3D" id="2.40.160.50">
    <property type="entry name" value="membrane protein fhac: a member of the omp85/tpsb transporter family"/>
    <property type="match status" value="1"/>
</dbReference>
<evidence type="ECO:0000256" key="2">
    <source>
        <dbReference type="ARBA" id="ARBA00023136"/>
    </source>
</evidence>